<evidence type="ECO:0000259" key="1">
    <source>
        <dbReference type="PROSITE" id="PS50930"/>
    </source>
</evidence>
<dbReference type="Pfam" id="PF04397">
    <property type="entry name" value="LytTR"/>
    <property type="match status" value="1"/>
</dbReference>
<dbReference type="AlphaFoldDB" id="A0A174FBY3"/>
<dbReference type="RefSeq" id="WP_055656220.1">
    <property type="nucleotide sequence ID" value="NZ_CABIXC010000007.1"/>
</dbReference>
<dbReference type="InterPro" id="IPR007492">
    <property type="entry name" value="LytTR_DNA-bd_dom"/>
</dbReference>
<proteinExistence type="predicted"/>
<feature type="domain" description="HTH LytTR-type" evidence="1">
    <location>
        <begin position="103"/>
        <end position="197"/>
    </location>
</feature>
<dbReference type="GO" id="GO:0003677">
    <property type="term" value="F:DNA binding"/>
    <property type="evidence" value="ECO:0007669"/>
    <property type="project" value="InterPro"/>
</dbReference>
<evidence type="ECO:0000313" key="3">
    <source>
        <dbReference type="Proteomes" id="UP000095651"/>
    </source>
</evidence>
<sequence>MRIAVYAGNTSQLDNAGEYFKKWKKRGVLFKEDYFLSTEELCRAVEEKNYSAIIVYVDSDWTAKESVFNQLKQKEQDSLIIYICGRRDQWKKLSRAKYTAVFNGQPIVYNMEDICFLESYDRKTSVVLGKKKIRVKARLDVEEQRLSNYHFARINQYTLINMLQIRSMEGDEIRMANGEKLYISSSRRKLFMEKYRQFAQENFSVV</sequence>
<organism evidence="2 3">
    <name type="scientific">Hungatella hathewayi</name>
    <dbReference type="NCBI Taxonomy" id="154046"/>
    <lineage>
        <taxon>Bacteria</taxon>
        <taxon>Bacillati</taxon>
        <taxon>Bacillota</taxon>
        <taxon>Clostridia</taxon>
        <taxon>Lachnospirales</taxon>
        <taxon>Lachnospiraceae</taxon>
        <taxon>Hungatella</taxon>
    </lineage>
</organism>
<accession>A0A174FBY3</accession>
<evidence type="ECO:0000313" key="2">
    <source>
        <dbReference type="EMBL" id="CUO47703.1"/>
    </source>
</evidence>
<dbReference type="EMBL" id="CYZE01000007">
    <property type="protein sequence ID" value="CUO47703.1"/>
    <property type="molecule type" value="Genomic_DNA"/>
</dbReference>
<gene>
    <name evidence="2" type="ORF">ERS852407_02929</name>
</gene>
<reference evidence="2 3" key="1">
    <citation type="submission" date="2015-09" db="EMBL/GenBank/DDBJ databases">
        <authorList>
            <consortium name="Pathogen Informatics"/>
        </authorList>
    </citation>
    <scope>NUCLEOTIDE SEQUENCE [LARGE SCALE GENOMIC DNA]</scope>
    <source>
        <strain evidence="2 3">2789STDY5608850</strain>
    </source>
</reference>
<dbReference type="SMART" id="SM00850">
    <property type="entry name" value="LytTR"/>
    <property type="match status" value="1"/>
</dbReference>
<dbReference type="Proteomes" id="UP000095651">
    <property type="component" value="Unassembled WGS sequence"/>
</dbReference>
<protein>
    <submittedName>
        <fullName evidence="2">Response regulator receiver protein</fullName>
    </submittedName>
</protein>
<dbReference type="PROSITE" id="PS50930">
    <property type="entry name" value="HTH_LYTTR"/>
    <property type="match status" value="1"/>
</dbReference>
<name>A0A174FBY3_9FIRM</name>
<dbReference type="Gene3D" id="2.40.50.1020">
    <property type="entry name" value="LytTr DNA-binding domain"/>
    <property type="match status" value="1"/>
</dbReference>